<gene>
    <name evidence="2" type="ORF">FGO68_gene9734</name>
</gene>
<comment type="caution">
    <text evidence="2">The sequence shown here is derived from an EMBL/GenBank/DDBJ whole genome shotgun (WGS) entry which is preliminary data.</text>
</comment>
<name>A0A8J8P880_HALGN</name>
<dbReference type="Proteomes" id="UP000785679">
    <property type="component" value="Unassembled WGS sequence"/>
</dbReference>
<keyword evidence="1" id="KW-0472">Membrane</keyword>
<proteinExistence type="predicted"/>
<accession>A0A8J8P880</accession>
<evidence type="ECO:0000313" key="2">
    <source>
        <dbReference type="EMBL" id="TNV87744.1"/>
    </source>
</evidence>
<dbReference type="EMBL" id="RRYP01000247">
    <property type="protein sequence ID" value="TNV87744.1"/>
    <property type="molecule type" value="Genomic_DNA"/>
</dbReference>
<protein>
    <submittedName>
        <fullName evidence="2">Uncharacterized protein</fullName>
    </submittedName>
</protein>
<feature type="transmembrane region" description="Helical" evidence="1">
    <location>
        <begin position="170"/>
        <end position="191"/>
    </location>
</feature>
<feature type="transmembrane region" description="Helical" evidence="1">
    <location>
        <begin position="140"/>
        <end position="158"/>
    </location>
</feature>
<reference evidence="2" key="1">
    <citation type="submission" date="2019-06" db="EMBL/GenBank/DDBJ databases">
        <authorList>
            <person name="Zheng W."/>
        </authorList>
    </citation>
    <scope>NUCLEOTIDE SEQUENCE</scope>
    <source>
        <strain evidence="2">QDHG01</strain>
    </source>
</reference>
<evidence type="ECO:0000313" key="3">
    <source>
        <dbReference type="Proteomes" id="UP000785679"/>
    </source>
</evidence>
<organism evidence="2 3">
    <name type="scientific">Halteria grandinella</name>
    <dbReference type="NCBI Taxonomy" id="5974"/>
    <lineage>
        <taxon>Eukaryota</taxon>
        <taxon>Sar</taxon>
        <taxon>Alveolata</taxon>
        <taxon>Ciliophora</taxon>
        <taxon>Intramacronucleata</taxon>
        <taxon>Spirotrichea</taxon>
        <taxon>Stichotrichia</taxon>
        <taxon>Sporadotrichida</taxon>
        <taxon>Halteriidae</taxon>
        <taxon>Halteria</taxon>
    </lineage>
</organism>
<sequence>MLIQKIRSSSLHEKILISQFAPLSVSCLINLIDLKFNDLTEGVSTVLTIAIIIWIHIALICSLFVKKDEDNYSSLFSKSWVKAKWDYLVCARWSITNLILVLLRDSCIMQIYTLLIISILTQFIISRTQPTEPTSSNEALMFNEVMVSTYLLTLISLTDTYDLSPDQREQIGLFQLGIIALNVSFNLLRFLRGVISNLYGKLQHLGKKCKKQDTVQIKPQSKTQSIIVSKSITNISIAPNTQEQNSADMFYDAFHINDAKSVGGEYIYGRTTVNF</sequence>
<evidence type="ECO:0000256" key="1">
    <source>
        <dbReference type="SAM" id="Phobius"/>
    </source>
</evidence>
<keyword evidence="1" id="KW-0812">Transmembrane</keyword>
<feature type="transmembrane region" description="Helical" evidence="1">
    <location>
        <begin position="109"/>
        <end position="128"/>
    </location>
</feature>
<dbReference type="AlphaFoldDB" id="A0A8J8P880"/>
<dbReference type="PROSITE" id="PS51257">
    <property type="entry name" value="PROKAR_LIPOPROTEIN"/>
    <property type="match status" value="1"/>
</dbReference>
<feature type="transmembrane region" description="Helical" evidence="1">
    <location>
        <begin position="44"/>
        <end position="65"/>
    </location>
</feature>
<keyword evidence="3" id="KW-1185">Reference proteome</keyword>
<keyword evidence="1" id="KW-1133">Transmembrane helix</keyword>